<dbReference type="CDD" id="cd00090">
    <property type="entry name" value="HTH_ARSR"/>
    <property type="match status" value="1"/>
</dbReference>
<dbReference type="InterPro" id="IPR001845">
    <property type="entry name" value="HTH_ArsR_DNA-bd_dom"/>
</dbReference>
<dbReference type="SUPFAM" id="SSF46785">
    <property type="entry name" value="Winged helix' DNA-binding domain"/>
    <property type="match status" value="1"/>
</dbReference>
<proteinExistence type="predicted"/>
<evidence type="ECO:0000313" key="5">
    <source>
        <dbReference type="EMBL" id="TYK67262.1"/>
    </source>
</evidence>
<dbReference type="PANTHER" id="PTHR43132">
    <property type="entry name" value="ARSENICAL RESISTANCE OPERON REPRESSOR ARSR-RELATED"/>
    <property type="match status" value="1"/>
</dbReference>
<dbReference type="InterPro" id="IPR011991">
    <property type="entry name" value="ArsR-like_HTH"/>
</dbReference>
<dbReference type="EMBL" id="PJAI02000001">
    <property type="protein sequence ID" value="TYK67262.1"/>
    <property type="molecule type" value="Genomic_DNA"/>
</dbReference>
<dbReference type="PROSITE" id="PS50987">
    <property type="entry name" value="HTH_ARSR_2"/>
    <property type="match status" value="1"/>
</dbReference>
<evidence type="ECO:0000256" key="3">
    <source>
        <dbReference type="ARBA" id="ARBA00023163"/>
    </source>
</evidence>
<keyword evidence="3" id="KW-0804">Transcription</keyword>
<feature type="domain" description="HTH arsR-type" evidence="4">
    <location>
        <begin position="6"/>
        <end position="98"/>
    </location>
</feature>
<keyword evidence="1" id="KW-0805">Transcription regulation</keyword>
<keyword evidence="6" id="KW-1185">Reference proteome</keyword>
<organism evidence="5 6">
    <name type="scientific">Colwellia echini</name>
    <dbReference type="NCBI Taxonomy" id="1982103"/>
    <lineage>
        <taxon>Bacteria</taxon>
        <taxon>Pseudomonadati</taxon>
        <taxon>Pseudomonadota</taxon>
        <taxon>Gammaproteobacteria</taxon>
        <taxon>Alteromonadales</taxon>
        <taxon>Colwelliaceae</taxon>
        <taxon>Colwellia</taxon>
    </lineage>
</organism>
<name>A0ABY3N192_9GAMM</name>
<dbReference type="PRINTS" id="PR00778">
    <property type="entry name" value="HTHARSR"/>
</dbReference>
<keyword evidence="2" id="KW-0238">DNA-binding</keyword>
<reference evidence="5 6" key="1">
    <citation type="submission" date="2019-08" db="EMBL/GenBank/DDBJ databases">
        <title>Microbe sample from Colwellia echini.</title>
        <authorList>
            <person name="Christiansen L."/>
            <person name="Pathiraja D."/>
            <person name="Schultz-Johansen M."/>
            <person name="Choi I.-G."/>
            <person name="Stougaard P."/>
        </authorList>
    </citation>
    <scope>NUCLEOTIDE SEQUENCE [LARGE SCALE GENOMIC DNA]</scope>
    <source>
        <strain evidence="5 6">A3</strain>
    </source>
</reference>
<dbReference type="InterPro" id="IPR036388">
    <property type="entry name" value="WH-like_DNA-bd_sf"/>
</dbReference>
<accession>A0ABY3N192</accession>
<dbReference type="Pfam" id="PF01022">
    <property type="entry name" value="HTH_5"/>
    <property type="match status" value="1"/>
</dbReference>
<dbReference type="PANTHER" id="PTHR43132:SF2">
    <property type="entry name" value="ARSENICAL RESISTANCE OPERON REPRESSOR ARSR-RELATED"/>
    <property type="match status" value="1"/>
</dbReference>
<dbReference type="Proteomes" id="UP000815846">
    <property type="component" value="Unassembled WGS sequence"/>
</dbReference>
<dbReference type="SMART" id="SM00418">
    <property type="entry name" value="HTH_ARSR"/>
    <property type="match status" value="1"/>
</dbReference>
<dbReference type="NCBIfam" id="NF033788">
    <property type="entry name" value="HTH_metalloreg"/>
    <property type="match status" value="1"/>
</dbReference>
<dbReference type="InterPro" id="IPR051011">
    <property type="entry name" value="Metal_resp_trans_reg"/>
</dbReference>
<dbReference type="Gene3D" id="1.10.10.10">
    <property type="entry name" value="Winged helix-like DNA-binding domain superfamily/Winged helix DNA-binding domain"/>
    <property type="match status" value="1"/>
</dbReference>
<evidence type="ECO:0000256" key="1">
    <source>
        <dbReference type="ARBA" id="ARBA00023015"/>
    </source>
</evidence>
<evidence type="ECO:0000313" key="6">
    <source>
        <dbReference type="Proteomes" id="UP000815846"/>
    </source>
</evidence>
<protein>
    <submittedName>
        <fullName evidence="5">Helix-turn-helix transcriptional regulator</fullName>
    </submittedName>
</protein>
<comment type="caution">
    <text evidence="5">The sequence shown here is derived from an EMBL/GenBank/DDBJ whole genome shotgun (WGS) entry which is preliminary data.</text>
</comment>
<evidence type="ECO:0000259" key="4">
    <source>
        <dbReference type="PROSITE" id="PS50987"/>
    </source>
</evidence>
<sequence length="98" mass="10849">MEVHEIKNKVGLVADLLKTMAHPERLLVLCQLMEGEVGAGQLQESSSLSQSAFSQHLTVLRNKNLVSVRKESQAVFYSLAEPRIAALITSLHSIFCEE</sequence>
<dbReference type="RefSeq" id="WP_101343373.1">
    <property type="nucleotide sequence ID" value="NZ_PJAI02000001.1"/>
</dbReference>
<evidence type="ECO:0000256" key="2">
    <source>
        <dbReference type="ARBA" id="ARBA00023125"/>
    </source>
</evidence>
<dbReference type="InterPro" id="IPR036390">
    <property type="entry name" value="WH_DNA-bd_sf"/>
</dbReference>
<gene>
    <name evidence="5" type="ORF">CWS31_001695</name>
</gene>